<dbReference type="PANTHER" id="PTHR43235:SF1">
    <property type="entry name" value="GLUTAMINE AMIDOTRANSFERASE PB2B2.05-RELATED"/>
    <property type="match status" value="1"/>
</dbReference>
<dbReference type="EMBL" id="CP071060">
    <property type="protein sequence ID" value="QSI76479.1"/>
    <property type="molecule type" value="Genomic_DNA"/>
</dbReference>
<dbReference type="RefSeq" id="WP_206254149.1">
    <property type="nucleotide sequence ID" value="NZ_CP071060.1"/>
</dbReference>
<reference evidence="1 2" key="1">
    <citation type="submission" date="2021-02" db="EMBL/GenBank/DDBJ databases">
        <title>Niveibacterium changnyeongensis HC41.</title>
        <authorList>
            <person name="Kang M."/>
        </authorList>
    </citation>
    <scope>NUCLEOTIDE SEQUENCE [LARGE SCALE GENOMIC DNA]</scope>
    <source>
        <strain evidence="1 2">HC41</strain>
    </source>
</reference>
<dbReference type="InterPro" id="IPR011697">
    <property type="entry name" value="Peptidase_C26"/>
</dbReference>
<dbReference type="Gene3D" id="3.40.50.880">
    <property type="match status" value="1"/>
</dbReference>
<evidence type="ECO:0000313" key="2">
    <source>
        <dbReference type="Proteomes" id="UP000663570"/>
    </source>
</evidence>
<gene>
    <name evidence="1" type="ORF">JY500_18780</name>
</gene>
<dbReference type="InterPro" id="IPR044668">
    <property type="entry name" value="PuuD-like"/>
</dbReference>
<name>A0ABX7M3Z7_9RHOO</name>
<dbReference type="PANTHER" id="PTHR43235">
    <property type="entry name" value="GLUTAMINE AMIDOTRANSFERASE PB2B2.05-RELATED"/>
    <property type="match status" value="1"/>
</dbReference>
<keyword evidence="1" id="KW-0378">Hydrolase</keyword>
<dbReference type="GO" id="GO:0016787">
    <property type="term" value="F:hydrolase activity"/>
    <property type="evidence" value="ECO:0007669"/>
    <property type="project" value="UniProtKB-KW"/>
</dbReference>
<evidence type="ECO:0000313" key="1">
    <source>
        <dbReference type="EMBL" id="QSI76479.1"/>
    </source>
</evidence>
<dbReference type="InterPro" id="IPR029062">
    <property type="entry name" value="Class_I_gatase-like"/>
</dbReference>
<dbReference type="CDD" id="cd01745">
    <property type="entry name" value="GATase1_2"/>
    <property type="match status" value="1"/>
</dbReference>
<accession>A0ABX7M3Z7</accession>
<dbReference type="PROSITE" id="PS51273">
    <property type="entry name" value="GATASE_TYPE_1"/>
    <property type="match status" value="1"/>
</dbReference>
<organism evidence="1 2">
    <name type="scientific">Niveibacterium microcysteis</name>
    <dbReference type="NCBI Taxonomy" id="2811415"/>
    <lineage>
        <taxon>Bacteria</taxon>
        <taxon>Pseudomonadati</taxon>
        <taxon>Pseudomonadota</taxon>
        <taxon>Betaproteobacteria</taxon>
        <taxon>Rhodocyclales</taxon>
        <taxon>Rhodocyclaceae</taxon>
        <taxon>Niveibacterium</taxon>
    </lineage>
</organism>
<protein>
    <submittedName>
        <fullName evidence="1">Gamma-glutamyl-gamma-aminobutyrate hydrolase family protein</fullName>
    </submittedName>
</protein>
<sequence length="286" mass="31413">MNDDSAPRRRGPFGRPLRIGLSARIFHPDTQRQGVFRRTLQILEQSIAHWIGAQHVMVLMVPSVLGDGPIRRGDIALADYADYLDGLVLQGGADVSPGVYGQTPRCDAWAGDPVRDAYELELLTVFIERGKPVLGICRGMQLINVAFGGTLHQDLPSLCGTGERHESPAYDRHRHPVSLVPDGLLTRTLDTREGCDVVSIHHQAIDRLGRDLRIEAHSPEDGIIEAIRLDAPNFVLGVQWHPEFHAGQPGVLNCNPLLDRFLTEVAAAAEASFWLEAGSGPRRSEP</sequence>
<dbReference type="Proteomes" id="UP000663570">
    <property type="component" value="Chromosome"/>
</dbReference>
<keyword evidence="2" id="KW-1185">Reference proteome</keyword>
<dbReference type="SUPFAM" id="SSF52317">
    <property type="entry name" value="Class I glutamine amidotransferase-like"/>
    <property type="match status" value="1"/>
</dbReference>
<dbReference type="Pfam" id="PF07722">
    <property type="entry name" value="Peptidase_C26"/>
    <property type="match status" value="1"/>
</dbReference>
<proteinExistence type="predicted"/>